<sequence length="170" mass="19178">MRVLHFAGPSGVGKTRLIEALLVRLPGTLVVKWSHHPLPPDEPERDTTRFQRHGVGTWFVTPTGIVERRVLGPEERAALYTRLAREAGTMELVLIEGDKWAPYPKIWLGNAPPPTMQLALVIGPDKPRGAHLPWIPMPLPLEAESVNMLAERISHRWREYSYELSQEGNS</sequence>
<dbReference type="PANTHER" id="PTHR40072:SF1">
    <property type="entry name" value="MOLYBDOPTERIN-GUANINE DINUCLEOTIDE BIOSYNTHESIS ADAPTER PROTEIN"/>
    <property type="match status" value="1"/>
</dbReference>
<feature type="domain" description="Molybdopterin-guanine dinucleotide biosynthesis protein B (MobB)" evidence="1">
    <location>
        <begin position="3"/>
        <end position="108"/>
    </location>
</feature>
<proteinExistence type="predicted"/>
<dbReference type="PANTHER" id="PTHR40072">
    <property type="entry name" value="MOLYBDOPTERIN-GUANINE DINUCLEOTIDE BIOSYNTHESIS ADAPTER PROTEIN-RELATED"/>
    <property type="match status" value="1"/>
</dbReference>
<evidence type="ECO:0000259" key="1">
    <source>
        <dbReference type="Pfam" id="PF03205"/>
    </source>
</evidence>
<dbReference type="Proteomes" id="UP000533476">
    <property type="component" value="Unassembled WGS sequence"/>
</dbReference>
<keyword evidence="3" id="KW-1185">Reference proteome</keyword>
<dbReference type="InterPro" id="IPR052539">
    <property type="entry name" value="MGD_biosynthesis_adapter"/>
</dbReference>
<dbReference type="EMBL" id="JABBVZ010000015">
    <property type="protein sequence ID" value="NMP21972.1"/>
    <property type="molecule type" value="Genomic_DNA"/>
</dbReference>
<evidence type="ECO:0000313" key="2">
    <source>
        <dbReference type="EMBL" id="NMP21972.1"/>
    </source>
</evidence>
<protein>
    <recommendedName>
        <fullName evidence="1">Molybdopterin-guanine dinucleotide biosynthesis protein B (MobB) domain-containing protein</fullName>
    </recommendedName>
</protein>
<reference evidence="2 3" key="1">
    <citation type="submission" date="2020-04" db="EMBL/GenBank/DDBJ databases">
        <authorList>
            <person name="Zhang R."/>
            <person name="Schippers A."/>
        </authorList>
    </citation>
    <scope>NUCLEOTIDE SEQUENCE [LARGE SCALE GENOMIC DNA]</scope>
    <source>
        <strain evidence="2 3">DSM 109850</strain>
    </source>
</reference>
<dbReference type="AlphaFoldDB" id="A0A7Y0L285"/>
<name>A0A7Y0L285_9FIRM</name>
<dbReference type="Gene3D" id="3.40.50.300">
    <property type="entry name" value="P-loop containing nucleotide triphosphate hydrolases"/>
    <property type="match status" value="1"/>
</dbReference>
<dbReference type="GO" id="GO:0005525">
    <property type="term" value="F:GTP binding"/>
    <property type="evidence" value="ECO:0007669"/>
    <property type="project" value="InterPro"/>
</dbReference>
<gene>
    <name evidence="2" type="ORF">HIJ39_06350</name>
</gene>
<dbReference type="InterPro" id="IPR004435">
    <property type="entry name" value="MobB_dom"/>
</dbReference>
<organism evidence="2 3">
    <name type="scientific">Sulfobacillus harzensis</name>
    <dbReference type="NCBI Taxonomy" id="2729629"/>
    <lineage>
        <taxon>Bacteria</taxon>
        <taxon>Bacillati</taxon>
        <taxon>Bacillota</taxon>
        <taxon>Clostridia</taxon>
        <taxon>Eubacteriales</taxon>
        <taxon>Clostridiales Family XVII. Incertae Sedis</taxon>
        <taxon>Sulfobacillus</taxon>
    </lineage>
</organism>
<comment type="caution">
    <text evidence="2">The sequence shown here is derived from an EMBL/GenBank/DDBJ whole genome shotgun (WGS) entry which is preliminary data.</text>
</comment>
<accession>A0A7Y0L285</accession>
<evidence type="ECO:0000313" key="3">
    <source>
        <dbReference type="Proteomes" id="UP000533476"/>
    </source>
</evidence>
<dbReference type="RefSeq" id="WP_169097857.1">
    <property type="nucleotide sequence ID" value="NZ_JABBVZ010000015.1"/>
</dbReference>
<dbReference type="Pfam" id="PF03205">
    <property type="entry name" value="MobB"/>
    <property type="match status" value="1"/>
</dbReference>
<dbReference type="GO" id="GO:0006777">
    <property type="term" value="P:Mo-molybdopterin cofactor biosynthetic process"/>
    <property type="evidence" value="ECO:0007669"/>
    <property type="project" value="InterPro"/>
</dbReference>
<dbReference type="SUPFAM" id="SSF52540">
    <property type="entry name" value="P-loop containing nucleoside triphosphate hydrolases"/>
    <property type="match status" value="1"/>
</dbReference>
<dbReference type="InterPro" id="IPR027417">
    <property type="entry name" value="P-loop_NTPase"/>
</dbReference>